<dbReference type="OrthoDB" id="7252896at2"/>
<feature type="DNA-binding region" description="H-T-H motif" evidence="5">
    <location>
        <begin position="43"/>
        <end position="62"/>
    </location>
</feature>
<evidence type="ECO:0000259" key="7">
    <source>
        <dbReference type="PROSITE" id="PS50977"/>
    </source>
</evidence>
<evidence type="ECO:0000256" key="1">
    <source>
        <dbReference type="ARBA" id="ARBA00022491"/>
    </source>
</evidence>
<reference evidence="8 9" key="1">
    <citation type="submission" date="2018-06" db="EMBL/GenBank/DDBJ databases">
        <title>Genomic Encyclopedia of Type Strains, Phase IV (KMG-IV): sequencing the most valuable type-strain genomes for metagenomic binning, comparative biology and taxonomic classification.</title>
        <authorList>
            <person name="Goeker M."/>
        </authorList>
    </citation>
    <scope>NUCLEOTIDE SEQUENCE [LARGE SCALE GENOMIC DNA]</scope>
    <source>
        <strain evidence="8 9">DSM 44599</strain>
    </source>
</reference>
<dbReference type="PROSITE" id="PS50977">
    <property type="entry name" value="HTH_TETR_2"/>
    <property type="match status" value="1"/>
</dbReference>
<keyword evidence="4" id="KW-0804">Transcription</keyword>
<dbReference type="EMBL" id="QNRE01000001">
    <property type="protein sequence ID" value="RBO96349.1"/>
    <property type="molecule type" value="Genomic_DNA"/>
</dbReference>
<dbReference type="PRINTS" id="PR00455">
    <property type="entry name" value="HTHTETR"/>
</dbReference>
<evidence type="ECO:0000256" key="5">
    <source>
        <dbReference type="PROSITE-ProRule" id="PRU00335"/>
    </source>
</evidence>
<sequence length="214" mass="23649">MPAAEAPGAAPAPRVTKRRGQTRQRLLDAAFDTFAEEGFGHSTVEMICERAGYTRGAFYSNFTSLEELFLAMWHQRSARMIEDMAAALAAMPTDMADMTGIADALLDVTPFDAKWYGITAEFTAHALRNPDLRAVMVAREQAIADAIMPLLETQIRRAGRVVRDPAALGQALIAVHDGTLVQCLMEPENPVVRRRRTDLFLTVVLAYTDEPARR</sequence>
<dbReference type="InterPro" id="IPR001647">
    <property type="entry name" value="HTH_TetR"/>
</dbReference>
<dbReference type="Gene3D" id="1.10.357.10">
    <property type="entry name" value="Tetracycline Repressor, domain 2"/>
    <property type="match status" value="1"/>
</dbReference>
<keyword evidence="2" id="KW-0805">Transcription regulation</keyword>
<dbReference type="Pfam" id="PF13977">
    <property type="entry name" value="TetR_C_6"/>
    <property type="match status" value="1"/>
</dbReference>
<feature type="compositionally biased region" description="Low complexity" evidence="6">
    <location>
        <begin position="1"/>
        <end position="13"/>
    </location>
</feature>
<dbReference type="InterPro" id="IPR039538">
    <property type="entry name" value="BetI_C"/>
</dbReference>
<protein>
    <submittedName>
        <fullName evidence="8">TetR family transcriptional regulator</fullName>
    </submittedName>
</protein>
<dbReference type="GO" id="GO:0003700">
    <property type="term" value="F:DNA-binding transcription factor activity"/>
    <property type="evidence" value="ECO:0007669"/>
    <property type="project" value="TreeGrafter"/>
</dbReference>
<gene>
    <name evidence="8" type="ORF">DFR74_101364</name>
</gene>
<dbReference type="InterPro" id="IPR009057">
    <property type="entry name" value="Homeodomain-like_sf"/>
</dbReference>
<dbReference type="AlphaFoldDB" id="A0A366E3J6"/>
<dbReference type="InterPro" id="IPR036271">
    <property type="entry name" value="Tet_transcr_reg_TetR-rel_C_sf"/>
</dbReference>
<dbReference type="SUPFAM" id="SSF46689">
    <property type="entry name" value="Homeodomain-like"/>
    <property type="match status" value="1"/>
</dbReference>
<organism evidence="8 9">
    <name type="scientific">Nocardia puris</name>
    <dbReference type="NCBI Taxonomy" id="208602"/>
    <lineage>
        <taxon>Bacteria</taxon>
        <taxon>Bacillati</taxon>
        <taxon>Actinomycetota</taxon>
        <taxon>Actinomycetes</taxon>
        <taxon>Mycobacteriales</taxon>
        <taxon>Nocardiaceae</taxon>
        <taxon>Nocardia</taxon>
    </lineage>
</organism>
<dbReference type="SUPFAM" id="SSF48498">
    <property type="entry name" value="Tetracyclin repressor-like, C-terminal domain"/>
    <property type="match status" value="1"/>
</dbReference>
<dbReference type="InterPro" id="IPR050109">
    <property type="entry name" value="HTH-type_TetR-like_transc_reg"/>
</dbReference>
<keyword evidence="1" id="KW-0678">Repressor</keyword>
<evidence type="ECO:0000256" key="3">
    <source>
        <dbReference type="ARBA" id="ARBA00023125"/>
    </source>
</evidence>
<evidence type="ECO:0000313" key="8">
    <source>
        <dbReference type="EMBL" id="RBO96349.1"/>
    </source>
</evidence>
<dbReference type="Pfam" id="PF00440">
    <property type="entry name" value="TetR_N"/>
    <property type="match status" value="1"/>
</dbReference>
<dbReference type="GO" id="GO:0000976">
    <property type="term" value="F:transcription cis-regulatory region binding"/>
    <property type="evidence" value="ECO:0007669"/>
    <property type="project" value="TreeGrafter"/>
</dbReference>
<keyword evidence="3 5" id="KW-0238">DNA-binding</keyword>
<name>A0A366E3J6_9NOCA</name>
<dbReference type="PANTHER" id="PTHR30055:SF241">
    <property type="entry name" value="TRANSCRIPTIONAL REGULATORY PROTEIN"/>
    <property type="match status" value="1"/>
</dbReference>
<dbReference type="RefSeq" id="WP_067504219.1">
    <property type="nucleotide sequence ID" value="NZ_CP107943.1"/>
</dbReference>
<dbReference type="Proteomes" id="UP000252586">
    <property type="component" value="Unassembled WGS sequence"/>
</dbReference>
<evidence type="ECO:0000256" key="4">
    <source>
        <dbReference type="ARBA" id="ARBA00023163"/>
    </source>
</evidence>
<evidence type="ECO:0000256" key="2">
    <source>
        <dbReference type="ARBA" id="ARBA00023015"/>
    </source>
</evidence>
<feature type="domain" description="HTH tetR-type" evidence="7">
    <location>
        <begin position="20"/>
        <end position="80"/>
    </location>
</feature>
<accession>A0A366E3J6</accession>
<keyword evidence="9" id="KW-1185">Reference proteome</keyword>
<evidence type="ECO:0000256" key="6">
    <source>
        <dbReference type="SAM" id="MobiDB-lite"/>
    </source>
</evidence>
<feature type="region of interest" description="Disordered" evidence="6">
    <location>
        <begin position="1"/>
        <end position="21"/>
    </location>
</feature>
<proteinExistence type="predicted"/>
<dbReference type="STRING" id="1210090.GCA_001613185_01079"/>
<evidence type="ECO:0000313" key="9">
    <source>
        <dbReference type="Proteomes" id="UP000252586"/>
    </source>
</evidence>
<dbReference type="PANTHER" id="PTHR30055">
    <property type="entry name" value="HTH-TYPE TRANSCRIPTIONAL REGULATOR RUTR"/>
    <property type="match status" value="1"/>
</dbReference>
<comment type="caution">
    <text evidence="8">The sequence shown here is derived from an EMBL/GenBank/DDBJ whole genome shotgun (WGS) entry which is preliminary data.</text>
</comment>